<proteinExistence type="predicted"/>
<evidence type="ECO:0000313" key="3">
    <source>
        <dbReference type="Proteomes" id="UP000216498"/>
    </source>
</evidence>
<sequence length="104" mass="11968">MLLSWKSIEMQVALPRVQDAGKIQEQIQKQGQHYGDSLTQSQLKQEELKRKRVSESEDIQDLKLKKDTEDDSDNQSEKQSGDSIQSQEEKVNHPYLGNRLDLNG</sequence>
<evidence type="ECO:0000313" key="2">
    <source>
        <dbReference type="EMBL" id="OZU90295.1"/>
    </source>
</evidence>
<gene>
    <name evidence="2" type="ORF">CIL03_03880</name>
</gene>
<feature type="compositionally biased region" description="Basic and acidic residues" evidence="1">
    <location>
        <begin position="44"/>
        <end position="68"/>
    </location>
</feature>
<evidence type="ECO:0000256" key="1">
    <source>
        <dbReference type="SAM" id="MobiDB-lite"/>
    </source>
</evidence>
<protein>
    <recommendedName>
        <fullName evidence="4">RNA polymerase subunit sigma</fullName>
    </recommendedName>
</protein>
<dbReference type="Proteomes" id="UP000216498">
    <property type="component" value="Unassembled WGS sequence"/>
</dbReference>
<dbReference type="AlphaFoldDB" id="A0A265NES8"/>
<evidence type="ECO:0008006" key="4">
    <source>
        <dbReference type="Google" id="ProtNLM"/>
    </source>
</evidence>
<dbReference type="OrthoDB" id="2476294at2"/>
<accession>A0A265NES8</accession>
<dbReference type="RefSeq" id="WP_094883892.1">
    <property type="nucleotide sequence ID" value="NZ_NPMS01000001.1"/>
</dbReference>
<name>A0A265NES8_9BACI</name>
<comment type="caution">
    <text evidence="2">The sequence shown here is derived from an EMBL/GenBank/DDBJ whole genome shotgun (WGS) entry which is preliminary data.</text>
</comment>
<reference evidence="2 3" key="1">
    <citation type="submission" date="2017-08" db="EMBL/GenBank/DDBJ databases">
        <title>Virgibacillus indicus sp. nov. and Virgibacillus profoundi sp. nov, two moderately halophilic bacteria isolated from marine sediment by using the Microfluidic Streak Plate.</title>
        <authorList>
            <person name="Xu B."/>
            <person name="Hu B."/>
            <person name="Wang J."/>
            <person name="Zhu Y."/>
            <person name="Huang L."/>
            <person name="Du W."/>
            <person name="Huang Y."/>
        </authorList>
    </citation>
    <scope>NUCLEOTIDE SEQUENCE [LARGE SCALE GENOMIC DNA]</scope>
    <source>
        <strain evidence="2 3">IO3-P2-C2</strain>
    </source>
</reference>
<dbReference type="EMBL" id="NPMS01000001">
    <property type="protein sequence ID" value="OZU90295.1"/>
    <property type="molecule type" value="Genomic_DNA"/>
</dbReference>
<feature type="region of interest" description="Disordered" evidence="1">
    <location>
        <begin position="25"/>
        <end position="104"/>
    </location>
</feature>
<organism evidence="2 3">
    <name type="scientific">Virgibacillus indicus</name>
    <dbReference type="NCBI Taxonomy" id="2024554"/>
    <lineage>
        <taxon>Bacteria</taxon>
        <taxon>Bacillati</taxon>
        <taxon>Bacillota</taxon>
        <taxon>Bacilli</taxon>
        <taxon>Bacillales</taxon>
        <taxon>Bacillaceae</taxon>
        <taxon>Virgibacillus</taxon>
    </lineage>
</organism>
<keyword evidence="3" id="KW-1185">Reference proteome</keyword>